<evidence type="ECO:0000313" key="3">
    <source>
        <dbReference type="Proteomes" id="UP000825935"/>
    </source>
</evidence>
<evidence type="ECO:0000256" key="1">
    <source>
        <dbReference type="SAM" id="Phobius"/>
    </source>
</evidence>
<sequence length="68" mass="8029">MICTFAFVLWLYISFINLFDELFFRKQKASTSGHKALSFIATINMLLDVHTHFFIHLSKIEYDAQKLI</sequence>
<feature type="transmembrane region" description="Helical" evidence="1">
    <location>
        <begin position="6"/>
        <end position="24"/>
    </location>
</feature>
<dbReference type="AlphaFoldDB" id="A0A8T2S691"/>
<name>A0A8T2S691_CERRI</name>
<protein>
    <submittedName>
        <fullName evidence="2">Uncharacterized protein</fullName>
    </submittedName>
</protein>
<keyword evidence="1" id="KW-1133">Transmembrane helix</keyword>
<proteinExistence type="predicted"/>
<accession>A0A8T2S691</accession>
<keyword evidence="1" id="KW-0472">Membrane</keyword>
<keyword evidence="1" id="KW-0812">Transmembrane</keyword>
<reference evidence="2" key="1">
    <citation type="submission" date="2021-08" db="EMBL/GenBank/DDBJ databases">
        <title>WGS assembly of Ceratopteris richardii.</title>
        <authorList>
            <person name="Marchant D.B."/>
            <person name="Chen G."/>
            <person name="Jenkins J."/>
            <person name="Shu S."/>
            <person name="Leebens-Mack J."/>
            <person name="Grimwood J."/>
            <person name="Schmutz J."/>
            <person name="Soltis P."/>
            <person name="Soltis D."/>
            <person name="Chen Z.-H."/>
        </authorList>
    </citation>
    <scope>NUCLEOTIDE SEQUENCE</scope>
    <source>
        <strain evidence="2">Whitten #5841</strain>
        <tissue evidence="2">Leaf</tissue>
    </source>
</reference>
<comment type="caution">
    <text evidence="2">The sequence shown here is derived from an EMBL/GenBank/DDBJ whole genome shotgun (WGS) entry which is preliminary data.</text>
</comment>
<keyword evidence="3" id="KW-1185">Reference proteome</keyword>
<feature type="transmembrane region" description="Helical" evidence="1">
    <location>
        <begin position="36"/>
        <end position="55"/>
    </location>
</feature>
<evidence type="ECO:0000313" key="2">
    <source>
        <dbReference type="EMBL" id="KAH7306973.1"/>
    </source>
</evidence>
<dbReference type="EMBL" id="CM035427">
    <property type="protein sequence ID" value="KAH7306973.1"/>
    <property type="molecule type" value="Genomic_DNA"/>
</dbReference>
<organism evidence="2 3">
    <name type="scientific">Ceratopteris richardii</name>
    <name type="common">Triangle waterfern</name>
    <dbReference type="NCBI Taxonomy" id="49495"/>
    <lineage>
        <taxon>Eukaryota</taxon>
        <taxon>Viridiplantae</taxon>
        <taxon>Streptophyta</taxon>
        <taxon>Embryophyta</taxon>
        <taxon>Tracheophyta</taxon>
        <taxon>Polypodiopsida</taxon>
        <taxon>Polypodiidae</taxon>
        <taxon>Polypodiales</taxon>
        <taxon>Pteridineae</taxon>
        <taxon>Pteridaceae</taxon>
        <taxon>Parkerioideae</taxon>
        <taxon>Ceratopteris</taxon>
    </lineage>
</organism>
<gene>
    <name evidence="2" type="ORF">KP509_22G040500</name>
</gene>
<dbReference type="Proteomes" id="UP000825935">
    <property type="component" value="Chromosome 22"/>
</dbReference>